<keyword evidence="1" id="KW-0472">Membrane</keyword>
<dbReference type="RefSeq" id="WP_137064884.1">
    <property type="nucleotide sequence ID" value="NZ_CP040748.1"/>
</dbReference>
<dbReference type="OrthoDB" id="3830292at2"/>
<dbReference type="AlphaFoldDB" id="A0A4U2YTP6"/>
<dbReference type="Pfam" id="PF14012">
    <property type="entry name" value="DUF4229"/>
    <property type="match status" value="1"/>
</dbReference>
<dbReference type="EMBL" id="SZPY01000001">
    <property type="protein sequence ID" value="TKI64424.1"/>
    <property type="molecule type" value="Genomic_DNA"/>
</dbReference>
<evidence type="ECO:0000313" key="3">
    <source>
        <dbReference type="Proteomes" id="UP000307808"/>
    </source>
</evidence>
<dbReference type="Proteomes" id="UP000307808">
    <property type="component" value="Unassembled WGS sequence"/>
</dbReference>
<sequence>MKEFWIYNALRLLLLVSSLVIVIGVWALLADEVPLLWALILAFLLSGVLSWFLLSRQREALARVLAERSAKASEKFEAYKARQDED</sequence>
<protein>
    <submittedName>
        <fullName evidence="2">DUF4229 domain-containing protein</fullName>
    </submittedName>
</protein>
<dbReference type="InterPro" id="IPR025323">
    <property type="entry name" value="DUF4229"/>
</dbReference>
<organism evidence="2 3">
    <name type="scientific">Nocardioides jishulii</name>
    <dbReference type="NCBI Taxonomy" id="2575440"/>
    <lineage>
        <taxon>Bacteria</taxon>
        <taxon>Bacillati</taxon>
        <taxon>Actinomycetota</taxon>
        <taxon>Actinomycetes</taxon>
        <taxon>Propionibacteriales</taxon>
        <taxon>Nocardioidaceae</taxon>
        <taxon>Nocardioides</taxon>
    </lineage>
</organism>
<feature type="transmembrane region" description="Helical" evidence="1">
    <location>
        <begin position="12"/>
        <end position="29"/>
    </location>
</feature>
<reference evidence="2 3" key="1">
    <citation type="submission" date="2019-04" db="EMBL/GenBank/DDBJ databases">
        <authorList>
            <person name="Dong K."/>
        </authorList>
    </citation>
    <scope>NUCLEOTIDE SEQUENCE [LARGE SCALE GENOMIC DNA]</scope>
    <source>
        <strain evidence="3">dk3543</strain>
    </source>
</reference>
<proteinExistence type="predicted"/>
<keyword evidence="1" id="KW-0812">Transmembrane</keyword>
<feature type="transmembrane region" description="Helical" evidence="1">
    <location>
        <begin position="35"/>
        <end position="54"/>
    </location>
</feature>
<accession>A0A4U2YTP6</accession>
<gene>
    <name evidence="2" type="ORF">FC770_04640</name>
</gene>
<name>A0A4U2YTP6_9ACTN</name>
<keyword evidence="1" id="KW-1133">Transmembrane helix</keyword>
<keyword evidence="3" id="KW-1185">Reference proteome</keyword>
<evidence type="ECO:0000256" key="1">
    <source>
        <dbReference type="SAM" id="Phobius"/>
    </source>
</evidence>
<comment type="caution">
    <text evidence="2">The sequence shown here is derived from an EMBL/GenBank/DDBJ whole genome shotgun (WGS) entry which is preliminary data.</text>
</comment>
<evidence type="ECO:0000313" key="2">
    <source>
        <dbReference type="EMBL" id="TKI64424.1"/>
    </source>
</evidence>